<feature type="signal peptide" evidence="12">
    <location>
        <begin position="1"/>
        <end position="27"/>
    </location>
</feature>
<evidence type="ECO:0000256" key="5">
    <source>
        <dbReference type="ARBA" id="ARBA00023315"/>
    </source>
</evidence>
<dbReference type="InterPro" id="IPR016181">
    <property type="entry name" value="Acyl_CoA_acyltransferase"/>
</dbReference>
<dbReference type="InterPro" id="IPR000182">
    <property type="entry name" value="GNAT_dom"/>
</dbReference>
<protein>
    <recommendedName>
        <fullName evidence="8">N-alpha-acetyltransferase 60</fullName>
        <ecNumber evidence="7">2.3.1.259</ecNumber>
        <ecNumber evidence="1">2.3.1.48</ecNumber>
    </recommendedName>
</protein>
<feature type="chain" id="PRO_5030852292" description="N-alpha-acetyltransferase 60" evidence="12">
    <location>
        <begin position="28"/>
        <end position="307"/>
    </location>
</feature>
<evidence type="ECO:0000256" key="1">
    <source>
        <dbReference type="ARBA" id="ARBA00013184"/>
    </source>
</evidence>
<comment type="catalytic activity">
    <reaction evidence="10">
        <text>N-terminal L-methionyl-[transmembrane protein] + acetyl-CoA = N-terminal N(alpha)-acetyl-L-methionyl-[transmembrane protein] + CoA + H(+)</text>
        <dbReference type="Rhea" id="RHEA:50604"/>
        <dbReference type="Rhea" id="RHEA-COMP:12745"/>
        <dbReference type="Rhea" id="RHEA-COMP:12746"/>
        <dbReference type="ChEBI" id="CHEBI:15378"/>
        <dbReference type="ChEBI" id="CHEBI:57287"/>
        <dbReference type="ChEBI" id="CHEBI:57288"/>
        <dbReference type="ChEBI" id="CHEBI:64731"/>
        <dbReference type="ChEBI" id="CHEBI:133414"/>
        <dbReference type="EC" id="2.3.1.259"/>
    </reaction>
</comment>
<dbReference type="AlphaFoldDB" id="A0A7S3XKF5"/>
<dbReference type="PANTHER" id="PTHR14744:SF15">
    <property type="entry name" value="N-ALPHA-ACETYLTRANSFERASE 60"/>
    <property type="match status" value="1"/>
</dbReference>
<organism evidence="14">
    <name type="scientific">Heterosigma akashiwo</name>
    <name type="common">Chromophytic alga</name>
    <name type="synonym">Heterosigma carterae</name>
    <dbReference type="NCBI Taxonomy" id="2829"/>
    <lineage>
        <taxon>Eukaryota</taxon>
        <taxon>Sar</taxon>
        <taxon>Stramenopiles</taxon>
        <taxon>Ochrophyta</taxon>
        <taxon>Raphidophyceae</taxon>
        <taxon>Chattonellales</taxon>
        <taxon>Chattonellaceae</taxon>
        <taxon>Heterosigma</taxon>
    </lineage>
</organism>
<gene>
    <name evidence="14" type="ORF">HAKA00212_LOCUS2355</name>
</gene>
<evidence type="ECO:0000256" key="12">
    <source>
        <dbReference type="SAM" id="SignalP"/>
    </source>
</evidence>
<reference evidence="14" key="1">
    <citation type="submission" date="2021-01" db="EMBL/GenBank/DDBJ databases">
        <authorList>
            <person name="Corre E."/>
            <person name="Pelletier E."/>
            <person name="Niang G."/>
            <person name="Scheremetjew M."/>
            <person name="Finn R."/>
            <person name="Kale V."/>
            <person name="Holt S."/>
            <person name="Cochrane G."/>
            <person name="Meng A."/>
            <person name="Brown T."/>
            <person name="Cohen L."/>
        </authorList>
    </citation>
    <scope>NUCLEOTIDE SEQUENCE</scope>
    <source>
        <strain evidence="14">CCMP3107</strain>
    </source>
</reference>
<dbReference type="InterPro" id="IPR045141">
    <property type="entry name" value="NAA60-like"/>
</dbReference>
<evidence type="ECO:0000256" key="11">
    <source>
        <dbReference type="SAM" id="MobiDB-lite"/>
    </source>
</evidence>
<accession>A0A7S3XKF5</accession>
<evidence type="ECO:0000256" key="3">
    <source>
        <dbReference type="ARBA" id="ARBA00022829"/>
    </source>
</evidence>
<keyword evidence="5" id="KW-0012">Acyltransferase</keyword>
<sequence length="307" mass="34069">MRTRCPGKMLFLFCLIMQDFYDSISHGTEFGSGGPVLCILAFSSEDGLPDRKVIGFVTAQVQALDGIEEGGLPRPRDGGAWGSALYILTLGVDEQFRRQGIAQALVLKAIAFGESQPGCMAVFLHVITYNTPAIEFYRRMGFNVQREIGDFYYIEGKRYSCFLCISYINGAEDPSMHSWLSSIVRSLGGLWKFLVNTLVGEQAKDPGNPTGSRRASYSERSQQQQQQDEAEQRIEIENKAIIATTENPANNFPSNTLPSNTMLTDVHLDSNESWYKYHSTTSSSDLKDNSCLGSNDEVARSAMMECV</sequence>
<evidence type="ECO:0000256" key="2">
    <source>
        <dbReference type="ARBA" id="ARBA00022679"/>
    </source>
</evidence>
<dbReference type="EC" id="2.3.1.48" evidence="1"/>
<dbReference type="GO" id="GO:0000139">
    <property type="term" value="C:Golgi membrane"/>
    <property type="evidence" value="ECO:0007669"/>
    <property type="project" value="TreeGrafter"/>
</dbReference>
<dbReference type="Gene3D" id="3.40.630.30">
    <property type="match status" value="1"/>
</dbReference>
<keyword evidence="12" id="KW-0732">Signal</keyword>
<evidence type="ECO:0000256" key="10">
    <source>
        <dbReference type="ARBA" id="ARBA00048848"/>
    </source>
</evidence>
<dbReference type="EMBL" id="HBIU01006151">
    <property type="protein sequence ID" value="CAE0623689.1"/>
    <property type="molecule type" value="Transcribed_RNA"/>
</dbReference>
<dbReference type="SUPFAM" id="SSF55729">
    <property type="entry name" value="Acyl-CoA N-acyltransferases (Nat)"/>
    <property type="match status" value="1"/>
</dbReference>
<feature type="domain" description="N-acetyltransferase" evidence="13">
    <location>
        <begin position="1"/>
        <end position="164"/>
    </location>
</feature>
<dbReference type="GO" id="GO:0120518">
    <property type="term" value="F:protein N-terminal-methionine acetyltransferase activity"/>
    <property type="evidence" value="ECO:0007669"/>
    <property type="project" value="UniProtKB-EC"/>
</dbReference>
<keyword evidence="3" id="KW-0159">Chromosome partition</keyword>
<evidence type="ECO:0000259" key="13">
    <source>
        <dbReference type="PROSITE" id="PS51186"/>
    </source>
</evidence>
<dbReference type="EC" id="2.3.1.259" evidence="7"/>
<evidence type="ECO:0000313" key="14">
    <source>
        <dbReference type="EMBL" id="CAE0623689.1"/>
    </source>
</evidence>
<evidence type="ECO:0000256" key="7">
    <source>
        <dbReference type="ARBA" id="ARBA00026111"/>
    </source>
</evidence>
<comment type="similarity">
    <text evidence="6">Belongs to the acetyltransferase family. NAA60 subfamily.</text>
</comment>
<dbReference type="PROSITE" id="PS51186">
    <property type="entry name" value="GNAT"/>
    <property type="match status" value="1"/>
</dbReference>
<dbReference type="GO" id="GO:0004402">
    <property type="term" value="F:histone acetyltransferase activity"/>
    <property type="evidence" value="ECO:0007669"/>
    <property type="project" value="TreeGrafter"/>
</dbReference>
<feature type="compositionally biased region" description="Low complexity" evidence="11">
    <location>
        <begin position="212"/>
        <end position="227"/>
    </location>
</feature>
<keyword evidence="2" id="KW-0808">Transferase</keyword>
<keyword evidence="4" id="KW-0156">Chromatin regulator</keyword>
<dbReference type="PANTHER" id="PTHR14744">
    <property type="entry name" value="N-ALPHA-ACETYLTRANSFERASE 60"/>
    <property type="match status" value="1"/>
</dbReference>
<dbReference type="Pfam" id="PF00583">
    <property type="entry name" value="Acetyltransf_1"/>
    <property type="match status" value="1"/>
</dbReference>
<dbReference type="GO" id="GO:0007059">
    <property type="term" value="P:chromosome segregation"/>
    <property type="evidence" value="ECO:0007669"/>
    <property type="project" value="UniProtKB-KW"/>
</dbReference>
<proteinExistence type="inferred from homology"/>
<name>A0A7S3XKF5_HETAK</name>
<evidence type="ECO:0000256" key="4">
    <source>
        <dbReference type="ARBA" id="ARBA00022853"/>
    </source>
</evidence>
<comment type="catalytic activity">
    <reaction evidence="9">
        <text>L-lysyl-[protein] + acetyl-CoA = N(6)-acetyl-L-lysyl-[protein] + CoA + H(+)</text>
        <dbReference type="Rhea" id="RHEA:45948"/>
        <dbReference type="Rhea" id="RHEA-COMP:9752"/>
        <dbReference type="Rhea" id="RHEA-COMP:10731"/>
        <dbReference type="ChEBI" id="CHEBI:15378"/>
        <dbReference type="ChEBI" id="CHEBI:29969"/>
        <dbReference type="ChEBI" id="CHEBI:57287"/>
        <dbReference type="ChEBI" id="CHEBI:57288"/>
        <dbReference type="ChEBI" id="CHEBI:61930"/>
        <dbReference type="EC" id="2.3.1.48"/>
    </reaction>
</comment>
<feature type="region of interest" description="Disordered" evidence="11">
    <location>
        <begin position="202"/>
        <end position="231"/>
    </location>
</feature>
<dbReference type="CDD" id="cd04301">
    <property type="entry name" value="NAT_SF"/>
    <property type="match status" value="1"/>
</dbReference>
<evidence type="ECO:0000256" key="9">
    <source>
        <dbReference type="ARBA" id="ARBA00048017"/>
    </source>
</evidence>
<evidence type="ECO:0000256" key="6">
    <source>
        <dbReference type="ARBA" id="ARBA00025774"/>
    </source>
</evidence>
<evidence type="ECO:0000256" key="8">
    <source>
        <dbReference type="ARBA" id="ARBA00026144"/>
    </source>
</evidence>